<dbReference type="RefSeq" id="WP_212920911.1">
    <property type="nucleotide sequence ID" value="NZ_BORP01000003.1"/>
</dbReference>
<proteinExistence type="predicted"/>
<dbReference type="EMBL" id="BORP01000003">
    <property type="protein sequence ID" value="GIO27435.1"/>
    <property type="molecule type" value="Genomic_DNA"/>
</dbReference>
<name>A0A919XAC5_9BACI</name>
<dbReference type="Proteomes" id="UP000676917">
    <property type="component" value="Unassembled WGS sequence"/>
</dbReference>
<sequence>MKRNIFIVGILIVLLSIMFYSQVGKTNNVQVSLEQSTKFSEEEINEAIVAVKKKFKEFRGCELTELWYSESSNGMKDENTMILLSNFKVNSSGGDGSFEPNSTQSDWNWILRRDSKNDNWRVDAWGY</sequence>
<evidence type="ECO:0000313" key="2">
    <source>
        <dbReference type="Proteomes" id="UP000676917"/>
    </source>
</evidence>
<comment type="caution">
    <text evidence="1">The sequence shown here is derived from an EMBL/GenBank/DDBJ whole genome shotgun (WGS) entry which is preliminary data.</text>
</comment>
<evidence type="ECO:0000313" key="1">
    <source>
        <dbReference type="EMBL" id="GIO27435.1"/>
    </source>
</evidence>
<dbReference type="AlphaFoldDB" id="A0A919XAC5"/>
<accession>A0A919XAC5</accession>
<organism evidence="1 2">
    <name type="scientific">Ornithinibacillus bavariensis</name>
    <dbReference type="NCBI Taxonomy" id="545502"/>
    <lineage>
        <taxon>Bacteria</taxon>
        <taxon>Bacillati</taxon>
        <taxon>Bacillota</taxon>
        <taxon>Bacilli</taxon>
        <taxon>Bacillales</taxon>
        <taxon>Bacillaceae</taxon>
        <taxon>Ornithinibacillus</taxon>
    </lineage>
</organism>
<protein>
    <recommendedName>
        <fullName evidence="3">DUF4829 domain-containing protein</fullName>
    </recommendedName>
</protein>
<reference evidence="1" key="1">
    <citation type="submission" date="2021-03" db="EMBL/GenBank/DDBJ databases">
        <title>Antimicrobial resistance genes in bacteria isolated from Japanese honey, and their potential for conferring macrolide and lincosamide resistance in the American foulbrood pathogen Paenibacillus larvae.</title>
        <authorList>
            <person name="Okamoto M."/>
            <person name="Kumagai M."/>
            <person name="Kanamori H."/>
            <person name="Takamatsu D."/>
        </authorList>
    </citation>
    <scope>NUCLEOTIDE SEQUENCE</scope>
    <source>
        <strain evidence="1">J43TS3</strain>
    </source>
</reference>
<gene>
    <name evidence="1" type="ORF">J43TS3_20460</name>
</gene>
<keyword evidence="2" id="KW-1185">Reference proteome</keyword>
<evidence type="ECO:0008006" key="3">
    <source>
        <dbReference type="Google" id="ProtNLM"/>
    </source>
</evidence>